<name>A0A841RP11_9BACI</name>
<proteinExistence type="predicted"/>
<gene>
    <name evidence="1" type="ORF">GGQ92_001460</name>
</gene>
<keyword evidence="2" id="KW-1185">Reference proteome</keyword>
<evidence type="ECO:0000313" key="1">
    <source>
        <dbReference type="EMBL" id="MBB6512674.1"/>
    </source>
</evidence>
<evidence type="ECO:0000313" key="2">
    <source>
        <dbReference type="Proteomes" id="UP000572212"/>
    </source>
</evidence>
<dbReference type="Proteomes" id="UP000572212">
    <property type="component" value="Unassembled WGS sequence"/>
</dbReference>
<dbReference type="RefSeq" id="WP_184246322.1">
    <property type="nucleotide sequence ID" value="NZ_BAAACU010000028.1"/>
</dbReference>
<comment type="caution">
    <text evidence="1">The sequence shown here is derived from an EMBL/GenBank/DDBJ whole genome shotgun (WGS) entry which is preliminary data.</text>
</comment>
<organism evidence="1 2">
    <name type="scientific">Gracilibacillus halotolerans</name>
    <dbReference type="NCBI Taxonomy" id="74386"/>
    <lineage>
        <taxon>Bacteria</taxon>
        <taxon>Bacillati</taxon>
        <taxon>Bacillota</taxon>
        <taxon>Bacilli</taxon>
        <taxon>Bacillales</taxon>
        <taxon>Bacillaceae</taxon>
        <taxon>Gracilibacillus</taxon>
    </lineage>
</organism>
<sequence>MTICYLCNGMEELNKHCPACENIMMDAGKAVDYHGDYAPYIEAEDAKLIDGIADSSNKKQCIHLAVCSICNYDEEIVVQERM</sequence>
<protein>
    <submittedName>
        <fullName evidence="1">Uncharacterized protein</fullName>
    </submittedName>
</protein>
<dbReference type="AlphaFoldDB" id="A0A841RP11"/>
<accession>A0A841RP11</accession>
<dbReference type="EMBL" id="JACHON010000004">
    <property type="protein sequence ID" value="MBB6512674.1"/>
    <property type="molecule type" value="Genomic_DNA"/>
</dbReference>
<reference evidence="1 2" key="1">
    <citation type="submission" date="2020-08" db="EMBL/GenBank/DDBJ databases">
        <title>Genomic Encyclopedia of Type Strains, Phase IV (KMG-IV): sequencing the most valuable type-strain genomes for metagenomic binning, comparative biology and taxonomic classification.</title>
        <authorList>
            <person name="Goeker M."/>
        </authorList>
    </citation>
    <scope>NUCLEOTIDE SEQUENCE [LARGE SCALE GENOMIC DNA]</scope>
    <source>
        <strain evidence="1 2">DSM 11805</strain>
    </source>
</reference>